<dbReference type="PANTHER" id="PTHR47359">
    <property type="entry name" value="PEPTIDOGLYCAN DL-ENDOPEPTIDASE CWLO"/>
    <property type="match status" value="1"/>
</dbReference>
<reference evidence="10 11" key="1">
    <citation type="submission" date="2021-10" db="EMBL/GenBank/DDBJ databases">
        <title>Collection of gut derived symbiotic bacterial strains cultured from healthy donors.</title>
        <authorList>
            <person name="Lin H."/>
            <person name="Littmann E."/>
            <person name="Kohout C."/>
            <person name="Pamer E.G."/>
        </authorList>
    </citation>
    <scope>NUCLEOTIDE SEQUENCE [LARGE SCALE GENOMIC DNA]</scope>
    <source>
        <strain evidence="10 11">DFI.1.165</strain>
    </source>
</reference>
<proteinExistence type="inferred from homology"/>
<dbReference type="Pfam" id="PF24568">
    <property type="entry name" value="CC_PcsB"/>
    <property type="match status" value="1"/>
</dbReference>
<dbReference type="InterPro" id="IPR051794">
    <property type="entry name" value="PG_Endopeptidase_C40"/>
</dbReference>
<evidence type="ECO:0000256" key="3">
    <source>
        <dbReference type="ARBA" id="ARBA00022729"/>
    </source>
</evidence>
<protein>
    <submittedName>
        <fullName evidence="10">NlpC/P60 family protein</fullName>
    </submittedName>
</protein>
<gene>
    <name evidence="10" type="ORF">LIZ65_01170</name>
</gene>
<sequence>MRKFGKALVASLMASALVVSPVFAEPSVNDLENSKSAAQSEVNSLQAELQTLLEKINQLEGDLIEKGKEIGQAEEDLKAAEEKERQQYEDMKLRIKFMYEGGESGMLETILTAQNFSDLLNKAEYVQNVHSYDRKMLEEYVATKQQIADLKSTLETEAANMEKMQTEYAAEETSLNDTLASKQAEVADLDAQLQAAAEAAAQKQLEEAAAAETVAAGGGQGNGVSGNQDKGQNSNPGNNSGGNVSTGDSSKAGIIVSAASSYLGVPYVYGGASYSGIDCSGLVMRAHQAAGISLSHSSGAIGGGGRSVSASEALPGDVVCYAGHVGIYVGGGQMIHAPQPGQSVCYTSVNYASHWFRRYW</sequence>
<dbReference type="Proteomes" id="UP001299546">
    <property type="component" value="Unassembled WGS sequence"/>
</dbReference>
<dbReference type="SUPFAM" id="SSF54001">
    <property type="entry name" value="Cysteine proteinases"/>
    <property type="match status" value="1"/>
</dbReference>
<feature type="domain" description="NlpC/P60" evidence="9">
    <location>
        <begin position="249"/>
        <end position="360"/>
    </location>
</feature>
<evidence type="ECO:0000256" key="8">
    <source>
        <dbReference type="SAM" id="SignalP"/>
    </source>
</evidence>
<keyword evidence="3 8" id="KW-0732">Signal</keyword>
<dbReference type="RefSeq" id="WP_066731866.1">
    <property type="nucleotide sequence ID" value="NZ_JAJCIQ010000001.1"/>
</dbReference>
<dbReference type="Gene3D" id="3.90.1720.10">
    <property type="entry name" value="endopeptidase domain like (from Nostoc punctiforme)"/>
    <property type="match status" value="1"/>
</dbReference>
<keyword evidence="2" id="KW-0645">Protease</keyword>
<evidence type="ECO:0000256" key="1">
    <source>
        <dbReference type="ARBA" id="ARBA00007074"/>
    </source>
</evidence>
<evidence type="ECO:0000256" key="2">
    <source>
        <dbReference type="ARBA" id="ARBA00022670"/>
    </source>
</evidence>
<name>A0ABS8DBZ3_9FIRM</name>
<evidence type="ECO:0000256" key="7">
    <source>
        <dbReference type="SAM" id="MobiDB-lite"/>
    </source>
</evidence>
<dbReference type="InterPro" id="IPR038765">
    <property type="entry name" value="Papain-like_cys_pep_sf"/>
</dbReference>
<feature type="coiled-coil region" evidence="6">
    <location>
        <begin position="147"/>
        <end position="206"/>
    </location>
</feature>
<feature type="signal peptide" evidence="8">
    <location>
        <begin position="1"/>
        <end position="24"/>
    </location>
</feature>
<evidence type="ECO:0000313" key="10">
    <source>
        <dbReference type="EMBL" id="MCB7385883.1"/>
    </source>
</evidence>
<evidence type="ECO:0000256" key="4">
    <source>
        <dbReference type="ARBA" id="ARBA00022801"/>
    </source>
</evidence>
<evidence type="ECO:0000259" key="9">
    <source>
        <dbReference type="PROSITE" id="PS51935"/>
    </source>
</evidence>
<accession>A0ABS8DBZ3</accession>
<dbReference type="Pfam" id="PF00877">
    <property type="entry name" value="NLPC_P60"/>
    <property type="match status" value="1"/>
</dbReference>
<comment type="similarity">
    <text evidence="1">Belongs to the peptidase C40 family.</text>
</comment>
<keyword evidence="11" id="KW-1185">Reference proteome</keyword>
<dbReference type="InterPro" id="IPR057309">
    <property type="entry name" value="PcsB_CC"/>
</dbReference>
<dbReference type="Gene3D" id="6.10.250.3150">
    <property type="match status" value="1"/>
</dbReference>
<dbReference type="InterPro" id="IPR000064">
    <property type="entry name" value="NLP_P60_dom"/>
</dbReference>
<keyword evidence="5" id="KW-0788">Thiol protease</keyword>
<dbReference type="PROSITE" id="PS51935">
    <property type="entry name" value="NLPC_P60"/>
    <property type="match status" value="1"/>
</dbReference>
<dbReference type="EMBL" id="JAJCIS010000001">
    <property type="protein sequence ID" value="MCB7385883.1"/>
    <property type="molecule type" value="Genomic_DNA"/>
</dbReference>
<keyword evidence="6" id="KW-0175">Coiled coil</keyword>
<organism evidence="10 11">
    <name type="scientific">Bariatricus massiliensis</name>
    <dbReference type="NCBI Taxonomy" id="1745713"/>
    <lineage>
        <taxon>Bacteria</taxon>
        <taxon>Bacillati</taxon>
        <taxon>Bacillota</taxon>
        <taxon>Clostridia</taxon>
        <taxon>Lachnospirales</taxon>
        <taxon>Lachnospiraceae</taxon>
        <taxon>Bariatricus</taxon>
    </lineage>
</organism>
<feature type="region of interest" description="Disordered" evidence="7">
    <location>
        <begin position="212"/>
        <end position="247"/>
    </location>
</feature>
<feature type="chain" id="PRO_5046859526" evidence="8">
    <location>
        <begin position="25"/>
        <end position="360"/>
    </location>
</feature>
<comment type="caution">
    <text evidence="10">The sequence shown here is derived from an EMBL/GenBank/DDBJ whole genome shotgun (WGS) entry which is preliminary data.</text>
</comment>
<dbReference type="PANTHER" id="PTHR47359:SF3">
    <property type="entry name" value="NLP_P60 DOMAIN-CONTAINING PROTEIN-RELATED"/>
    <property type="match status" value="1"/>
</dbReference>
<evidence type="ECO:0000256" key="5">
    <source>
        <dbReference type="ARBA" id="ARBA00022807"/>
    </source>
</evidence>
<feature type="compositionally biased region" description="Low complexity" evidence="7">
    <location>
        <begin position="225"/>
        <end position="247"/>
    </location>
</feature>
<evidence type="ECO:0000256" key="6">
    <source>
        <dbReference type="SAM" id="Coils"/>
    </source>
</evidence>
<keyword evidence="4" id="KW-0378">Hydrolase</keyword>
<feature type="coiled-coil region" evidence="6">
    <location>
        <begin position="28"/>
        <end position="94"/>
    </location>
</feature>
<evidence type="ECO:0000313" key="11">
    <source>
        <dbReference type="Proteomes" id="UP001299546"/>
    </source>
</evidence>